<keyword evidence="3" id="KW-1185">Reference proteome</keyword>
<evidence type="ECO:0000313" key="2">
    <source>
        <dbReference type="EMBL" id="SCG65936.1"/>
    </source>
</evidence>
<dbReference type="Proteomes" id="UP000199408">
    <property type="component" value="Unassembled WGS sequence"/>
</dbReference>
<name>A0A1C5J7C1_9ACTN</name>
<organism evidence="2 3">
    <name type="scientific">Micromonospora halophytica</name>
    <dbReference type="NCBI Taxonomy" id="47864"/>
    <lineage>
        <taxon>Bacteria</taxon>
        <taxon>Bacillati</taxon>
        <taxon>Actinomycetota</taxon>
        <taxon>Actinomycetes</taxon>
        <taxon>Micromonosporales</taxon>
        <taxon>Micromonosporaceae</taxon>
        <taxon>Micromonospora</taxon>
    </lineage>
</organism>
<dbReference type="EMBL" id="FMDN01000022">
    <property type="protein sequence ID" value="SCG65936.1"/>
    <property type="molecule type" value="Genomic_DNA"/>
</dbReference>
<gene>
    <name evidence="2" type="ORF">GA0070560_12263</name>
</gene>
<reference evidence="3" key="1">
    <citation type="submission" date="2016-06" db="EMBL/GenBank/DDBJ databases">
        <authorList>
            <person name="Varghese N."/>
        </authorList>
    </citation>
    <scope>NUCLEOTIDE SEQUENCE [LARGE SCALE GENOMIC DNA]</scope>
    <source>
        <strain evidence="3">DSM 43171</strain>
    </source>
</reference>
<accession>A0A1C5J7C1</accession>
<dbReference type="InterPro" id="IPR026004">
    <property type="entry name" value="Septum_form"/>
</dbReference>
<sequence>MLPHRGGTAGRADGGEGSDAMRRYGTAVAVGLLVALALTGCRAPAGLDADITDDWPALAAPQRVVPAAGTCHLGTQDVGHLGGYQPVDCARSHRTETMHVGTLTGAHATRDTPPASGTPARLTARAECDREVRRAVGGDWRAARLGLTVVFPSPAAWRGGARWFRCDLSEIRGLDEPGVIPRTGSLRGALKGDGDLRLGCFNPTVAGGDVEAMVPVSCTARHHAEFVGVWQADGLSHAQLRRGDERVHRGCLRLLAAYTGVPDDGNLRFHAGSIFYHPREREWRDGNRGVQCFLWLDDRAPTRSLKGAGTRGLPLR</sequence>
<feature type="domain" description="Septum formation-related" evidence="1">
    <location>
        <begin position="68"/>
        <end position="292"/>
    </location>
</feature>
<dbReference type="STRING" id="47864.GA0070560_12263"/>
<dbReference type="AlphaFoldDB" id="A0A1C5J7C1"/>
<protein>
    <submittedName>
        <fullName evidence="2">Septum formation</fullName>
    </submittedName>
</protein>
<evidence type="ECO:0000259" key="1">
    <source>
        <dbReference type="Pfam" id="PF13845"/>
    </source>
</evidence>
<dbReference type="Pfam" id="PF13845">
    <property type="entry name" value="Septum_form"/>
    <property type="match status" value="1"/>
</dbReference>
<evidence type="ECO:0000313" key="3">
    <source>
        <dbReference type="Proteomes" id="UP000199408"/>
    </source>
</evidence>
<proteinExistence type="predicted"/>